<dbReference type="SUPFAM" id="SSF49785">
    <property type="entry name" value="Galactose-binding domain-like"/>
    <property type="match status" value="1"/>
</dbReference>
<gene>
    <name evidence="2" type="ORF">EHS13_03630</name>
</gene>
<organism evidence="2 3">
    <name type="scientific">Paenibacillus psychroresistens</name>
    <dbReference type="NCBI Taxonomy" id="1778678"/>
    <lineage>
        <taxon>Bacteria</taxon>
        <taxon>Bacillati</taxon>
        <taxon>Bacillota</taxon>
        <taxon>Bacilli</taxon>
        <taxon>Bacillales</taxon>
        <taxon>Paenibacillaceae</taxon>
        <taxon>Paenibacillus</taxon>
    </lineage>
</organism>
<dbReference type="Proteomes" id="UP000426246">
    <property type="component" value="Chromosome"/>
</dbReference>
<dbReference type="EMBL" id="CP034235">
    <property type="protein sequence ID" value="QGQ99943.1"/>
    <property type="molecule type" value="Genomic_DNA"/>
</dbReference>
<dbReference type="AlphaFoldDB" id="A0A6B8RX69"/>
<dbReference type="InterPro" id="IPR008979">
    <property type="entry name" value="Galactose-bd-like_sf"/>
</dbReference>
<keyword evidence="3" id="KW-1185">Reference proteome</keyword>
<protein>
    <submittedName>
        <fullName evidence="2">Discoidin domain-containing protein</fullName>
    </submittedName>
</protein>
<evidence type="ECO:0000313" key="2">
    <source>
        <dbReference type="EMBL" id="QGQ99943.1"/>
    </source>
</evidence>
<dbReference type="Pfam" id="PF22633">
    <property type="entry name" value="F5_F8_type_C_2"/>
    <property type="match status" value="1"/>
</dbReference>
<evidence type="ECO:0000259" key="1">
    <source>
        <dbReference type="PROSITE" id="PS50022"/>
    </source>
</evidence>
<dbReference type="KEGG" id="ppsc:EHS13_03630"/>
<reference evidence="3" key="1">
    <citation type="submission" date="2018-11" db="EMBL/GenBank/DDBJ databases">
        <title>Complete genome sequence of Paenibacillus sp. ML311-T8.</title>
        <authorList>
            <person name="Nam Y.-D."/>
            <person name="Kang J."/>
            <person name="Chung W.-H."/>
            <person name="Park Y.S."/>
        </authorList>
    </citation>
    <scope>NUCLEOTIDE SEQUENCE [LARGE SCALE GENOMIC DNA]</scope>
    <source>
        <strain evidence="3">ML311-T8</strain>
    </source>
</reference>
<name>A0A6B8RX69_9BACL</name>
<dbReference type="Pfam" id="PF07550">
    <property type="entry name" value="Shr-like_HID"/>
    <property type="match status" value="1"/>
</dbReference>
<evidence type="ECO:0000313" key="3">
    <source>
        <dbReference type="Proteomes" id="UP000426246"/>
    </source>
</evidence>
<dbReference type="Gene3D" id="2.60.120.260">
    <property type="entry name" value="Galactose-binding domain-like"/>
    <property type="match status" value="1"/>
</dbReference>
<dbReference type="InterPro" id="IPR000421">
    <property type="entry name" value="FA58C"/>
</dbReference>
<accession>A0A6B8RX69</accession>
<sequence>MCVTSGIIALEAVVFPETKSYTITVQAHGYPDAVIQQNLTTNVADNAARNLALNKATITSANPLKGGSEAVDGRSVTRWESAFSDMQFITVDLGSEFKINHVLLNWENAAAKSYTVEVSTDGISWKTVYSTATGKAGINDITFPSVNARYVKMNGTARTTQYGYSLWEFEVYGGTL</sequence>
<dbReference type="PROSITE" id="PS50022">
    <property type="entry name" value="FA58C_3"/>
    <property type="match status" value="1"/>
</dbReference>
<dbReference type="InterPro" id="IPR011432">
    <property type="entry name" value="Shr-like_HID"/>
</dbReference>
<proteinExistence type="predicted"/>
<feature type="domain" description="F5/8 type C" evidence="1">
    <location>
        <begin position="36"/>
        <end position="174"/>
    </location>
</feature>